<feature type="compositionally biased region" description="Low complexity" evidence="1">
    <location>
        <begin position="28"/>
        <end position="42"/>
    </location>
</feature>
<name>A0A6J4SUJ2_9ACTN</name>
<evidence type="ECO:0000256" key="1">
    <source>
        <dbReference type="SAM" id="MobiDB-lite"/>
    </source>
</evidence>
<dbReference type="AlphaFoldDB" id="A0A6J4SUJ2"/>
<sequence>VARRARGRGRPVPPLPAARRLARGGRAGQARVVRARGVLGPADPGLRRPGRAADRLRARARRTRREPDRPRVHRRPLRRLPRRGHAPHRPGQPADVGQPRRRPGAARRVDHGRGALRAAGEQADAGRARHVPGVGPAGARAARARARAAVPRRLRVGRRAAAPRRHDEAQAEVRPPRRAPQRPVRPARLLPPQPAEHVHRPPHPADARRGAEPGEGASGRTGRGAV</sequence>
<feature type="compositionally biased region" description="Basic residues" evidence="1">
    <location>
        <begin position="71"/>
        <end position="88"/>
    </location>
</feature>
<organism evidence="2">
    <name type="scientific">uncultured Solirubrobacteraceae bacterium</name>
    <dbReference type="NCBI Taxonomy" id="1162706"/>
    <lineage>
        <taxon>Bacteria</taxon>
        <taxon>Bacillati</taxon>
        <taxon>Actinomycetota</taxon>
        <taxon>Thermoleophilia</taxon>
        <taxon>Solirubrobacterales</taxon>
        <taxon>Solirubrobacteraceae</taxon>
        <taxon>environmental samples</taxon>
    </lineage>
</organism>
<protein>
    <submittedName>
        <fullName evidence="2">Uracil-DNA glycosylase, family 5</fullName>
        <ecNumber evidence="2">3.2.2.27</ecNumber>
    </submittedName>
</protein>
<reference evidence="2" key="1">
    <citation type="submission" date="2020-02" db="EMBL/GenBank/DDBJ databases">
        <authorList>
            <person name="Meier V. D."/>
        </authorList>
    </citation>
    <scope>NUCLEOTIDE SEQUENCE</scope>
    <source>
        <strain evidence="2">AVDCRST_MAG85</strain>
    </source>
</reference>
<keyword evidence="2" id="KW-0378">Hydrolase</keyword>
<feature type="region of interest" description="Disordered" evidence="1">
    <location>
        <begin position="1"/>
        <end position="226"/>
    </location>
</feature>
<gene>
    <name evidence="2" type="ORF">AVDCRST_MAG85-2043</name>
</gene>
<feature type="compositionally biased region" description="Basic residues" evidence="1">
    <location>
        <begin position="142"/>
        <end position="163"/>
    </location>
</feature>
<feature type="compositionally biased region" description="Low complexity" evidence="1">
    <location>
        <begin position="131"/>
        <end position="141"/>
    </location>
</feature>
<feature type="compositionally biased region" description="Basic and acidic residues" evidence="1">
    <location>
        <begin position="164"/>
        <end position="175"/>
    </location>
</feature>
<dbReference type="EMBL" id="CADCVT010000221">
    <property type="protein sequence ID" value="CAA9505909.1"/>
    <property type="molecule type" value="Genomic_DNA"/>
</dbReference>
<feature type="compositionally biased region" description="Gly residues" evidence="1">
    <location>
        <begin position="216"/>
        <end position="226"/>
    </location>
</feature>
<feature type="non-terminal residue" evidence="2">
    <location>
        <position position="1"/>
    </location>
</feature>
<feature type="non-terminal residue" evidence="2">
    <location>
        <position position="226"/>
    </location>
</feature>
<feature type="compositionally biased region" description="Basic and acidic residues" evidence="1">
    <location>
        <begin position="196"/>
        <end position="212"/>
    </location>
</feature>
<evidence type="ECO:0000313" key="2">
    <source>
        <dbReference type="EMBL" id="CAA9505909.1"/>
    </source>
</evidence>
<dbReference type="GO" id="GO:0004844">
    <property type="term" value="F:uracil DNA N-glycosylase activity"/>
    <property type="evidence" value="ECO:0007669"/>
    <property type="project" value="UniProtKB-EC"/>
</dbReference>
<accession>A0A6J4SUJ2</accession>
<dbReference type="EC" id="3.2.2.27" evidence="2"/>
<proteinExistence type="predicted"/>
<keyword evidence="2" id="KW-0326">Glycosidase</keyword>